<feature type="compositionally biased region" description="Basic and acidic residues" evidence="1">
    <location>
        <begin position="695"/>
        <end position="704"/>
    </location>
</feature>
<proteinExistence type="predicted"/>
<dbReference type="Gene3D" id="1.25.40.10">
    <property type="entry name" value="Tetratricopeptide repeat domain"/>
    <property type="match status" value="1"/>
</dbReference>
<dbReference type="EMBL" id="LR215973">
    <property type="protein sequence ID" value="VFB01938.1"/>
    <property type="molecule type" value="Genomic_DNA"/>
</dbReference>
<name>A0A4U8WH50_9NOCA</name>
<evidence type="ECO:0000313" key="2">
    <source>
        <dbReference type="EMBL" id="VFB01938.1"/>
    </source>
</evidence>
<reference evidence="2 3" key="1">
    <citation type="submission" date="2019-02" db="EMBL/GenBank/DDBJ databases">
        <authorList>
            <consortium name="Pathogen Informatics"/>
        </authorList>
    </citation>
    <scope>NUCLEOTIDE SEQUENCE [LARGE SCALE GENOMIC DNA]</scope>
    <source>
        <strain evidence="2 3">3012STDY6756504</strain>
    </source>
</reference>
<sequence>MESLDIDGELRRCRSLPHGRSRTQRLETLAAAARSGTDRALEGNVLLELARSYMYAGERDLSPMAYGRLLSIYDAHPAELGHLSYSVHWQLKWMTWDLIGNPAVPLPTVHRWLDEMDSRYRQRGYSARPVLSLRADLACAIGDHDSAVALRDAALTEQRDQMADCDACERNGWGVISAAAGDDEAALEQWRPVIDGERSCAEEPHRTLAKALVPMLRTGRFAAARSAHLTGYPLVRHNIELRASVGEHIEFCALTGNEARGLEILAEHSGWITEQAADIGSRLSFITGVSVLLRRLVALDMADLPVGGATVTSVLALLEAEIEEVVRRYDTRNGTGEYRTRVDERLTRQPLVELLPLGLRAGSLATRSVATATASGVTAIAAEVLPAAAGSGAPVAGRAAAAPVPPDTGTVVAGTGGYGATASATAEPVDDAAMDRSAEATRLIEAATARLNTDPAAAETQLRRALVLGSGVLTREDLARLNSLLVSALAGQPGREADLADAALYAAARWSGLSEADAAHHSCVAARAFHRAGQHGPAAALFDQVVSDPDLGYPASELAVIGAQYGASLSELGRPDEAARQYVSAANLIEHLPGHDELRAELAEAAAEALARAGRNSEARAAYLRAAQLWGDLGRIGARADCLRRIAWMQTWDADADSESPAWLATIDALIAELSAGLDQSPPPESAAELAAELESAREQRTQMRAEFIGGDDDR</sequence>
<dbReference type="AlphaFoldDB" id="A0A4U8WH50"/>
<organism evidence="2 3">
    <name type="scientific">Nocardia cyriacigeorgica</name>
    <dbReference type="NCBI Taxonomy" id="135487"/>
    <lineage>
        <taxon>Bacteria</taxon>
        <taxon>Bacillati</taxon>
        <taxon>Actinomycetota</taxon>
        <taxon>Actinomycetes</taxon>
        <taxon>Mycobacteriales</taxon>
        <taxon>Nocardiaceae</taxon>
        <taxon>Nocardia</taxon>
    </lineage>
</organism>
<accession>A0A4U8WH50</accession>
<protein>
    <recommendedName>
        <fullName evidence="4">Tetratricopeptide repeat protein</fullName>
    </recommendedName>
</protein>
<evidence type="ECO:0008006" key="4">
    <source>
        <dbReference type="Google" id="ProtNLM"/>
    </source>
</evidence>
<dbReference type="Proteomes" id="UP000290439">
    <property type="component" value="Chromosome"/>
</dbReference>
<evidence type="ECO:0000313" key="3">
    <source>
        <dbReference type="Proteomes" id="UP000290439"/>
    </source>
</evidence>
<dbReference type="SUPFAM" id="SSF48452">
    <property type="entry name" value="TPR-like"/>
    <property type="match status" value="1"/>
</dbReference>
<dbReference type="RefSeq" id="WP_130919257.1">
    <property type="nucleotide sequence ID" value="NZ_LR215973.1"/>
</dbReference>
<gene>
    <name evidence="2" type="ORF">NCTC10797_05768</name>
</gene>
<dbReference type="InterPro" id="IPR011990">
    <property type="entry name" value="TPR-like_helical_dom_sf"/>
</dbReference>
<feature type="region of interest" description="Disordered" evidence="1">
    <location>
        <begin position="677"/>
        <end position="715"/>
    </location>
</feature>
<evidence type="ECO:0000256" key="1">
    <source>
        <dbReference type="SAM" id="MobiDB-lite"/>
    </source>
</evidence>